<sequence length="68" mass="7474">MELMNDAREASRHDPAHHPAEGSHVEGGVVEHPDAKDFGNAAAFPPTRPGSSTPSSTRYWSGFQRFQR</sequence>
<evidence type="ECO:0000313" key="2">
    <source>
        <dbReference type="EMBL" id="OOK63627.1"/>
    </source>
</evidence>
<dbReference type="GO" id="GO:0047471">
    <property type="term" value="F:maltose alpha-D-glucosyltransferase activity"/>
    <property type="evidence" value="ECO:0007669"/>
    <property type="project" value="UniProtKB-EC"/>
</dbReference>
<comment type="caution">
    <text evidence="2">The sequence shown here is derived from an EMBL/GenBank/DDBJ whole genome shotgun (WGS) entry which is preliminary data.</text>
</comment>
<dbReference type="AlphaFoldDB" id="A0A1V3W9H3"/>
<reference evidence="2 3" key="1">
    <citation type="submission" date="2017-02" db="EMBL/GenBank/DDBJ databases">
        <title>Complete genome sequences of Mycobacterium kansasii strains isolated from rhesus macaques.</title>
        <authorList>
            <person name="Panda A."/>
            <person name="Nagaraj S."/>
            <person name="Zhao X."/>
            <person name="Tettelin H."/>
            <person name="Detolla L.J."/>
        </authorList>
    </citation>
    <scope>NUCLEOTIDE SEQUENCE [LARGE SCALE GENOMIC DNA]</scope>
    <source>
        <strain evidence="2 3">11-3813</strain>
    </source>
</reference>
<gene>
    <name evidence="2" type="ORF">BZL30_9436</name>
</gene>
<dbReference type="GO" id="GO:0016740">
    <property type="term" value="F:transferase activity"/>
    <property type="evidence" value="ECO:0007669"/>
    <property type="project" value="UniProtKB-KW"/>
</dbReference>
<protein>
    <submittedName>
        <fullName evidence="2">Maltose alpha-D-glucosyltransferase domain protein</fullName>
        <ecNumber evidence="2">5.4.99.16</ecNumber>
    </submittedName>
</protein>
<dbReference type="Proteomes" id="UP000189229">
    <property type="component" value="Unassembled WGS sequence"/>
</dbReference>
<name>A0A1V3W9H3_MYCKA</name>
<accession>A0A1V3W9H3</accession>
<keyword evidence="2" id="KW-0413">Isomerase</keyword>
<feature type="region of interest" description="Disordered" evidence="1">
    <location>
        <begin position="1"/>
        <end position="68"/>
    </location>
</feature>
<evidence type="ECO:0000256" key="1">
    <source>
        <dbReference type="SAM" id="MobiDB-lite"/>
    </source>
</evidence>
<evidence type="ECO:0000313" key="3">
    <source>
        <dbReference type="Proteomes" id="UP000189229"/>
    </source>
</evidence>
<keyword evidence="2" id="KW-0808">Transferase</keyword>
<organism evidence="2 3">
    <name type="scientific">Mycobacterium kansasii</name>
    <dbReference type="NCBI Taxonomy" id="1768"/>
    <lineage>
        <taxon>Bacteria</taxon>
        <taxon>Bacillati</taxon>
        <taxon>Actinomycetota</taxon>
        <taxon>Actinomycetes</taxon>
        <taxon>Mycobacteriales</taxon>
        <taxon>Mycobacteriaceae</taxon>
        <taxon>Mycobacterium</taxon>
    </lineage>
</organism>
<dbReference type="EMBL" id="MVBM01000017">
    <property type="protein sequence ID" value="OOK63627.1"/>
    <property type="molecule type" value="Genomic_DNA"/>
</dbReference>
<feature type="compositionally biased region" description="Basic and acidic residues" evidence="1">
    <location>
        <begin position="1"/>
        <end position="37"/>
    </location>
</feature>
<feature type="compositionally biased region" description="Low complexity" evidence="1">
    <location>
        <begin position="49"/>
        <end position="58"/>
    </location>
</feature>
<proteinExistence type="predicted"/>
<dbReference type="EC" id="5.4.99.16" evidence="2"/>